<sequence>MGRGGGRNEVDRGRYLFAAGANGANAAADRLFTRRPAAFAPNGGGKMPNQTKPKHFNNDDYRGIMSQTEKKSTNAENMEHWAELVLPWLPPPALSAASSTCRSFRVAAAAVTSRRVADAARGLETYPIPFCNPTSDSPPYFYFLYSRFSFSSIPTSSQPWGGISSPPVAANPSSIDAFISSAAETNLFSGCECADCSLEDECSCSGFHGGGGMGMGSLSECGADCLCGLECANRITQKGIQVRLKIVRDLKKGWGLHADQVLCRGEFICEYAGEFVTTKEARRRLHAYDELASTTKVSPALLVVREHLPSGKACLRVNIDATNIGNVARFINHSCDGGNLMAVLVRNSGSFLPRLCFFAALDISEGEELTFSYGDARLRQKDSPCFCRKEACLGFLPSEET</sequence>
<evidence type="ECO:0000259" key="9">
    <source>
        <dbReference type="PROSITE" id="PS50280"/>
    </source>
</evidence>
<evidence type="ECO:0000256" key="7">
    <source>
        <dbReference type="ARBA" id="ARBA00022833"/>
    </source>
</evidence>
<dbReference type="PANTHER" id="PTHR46223:SF3">
    <property type="entry name" value="HISTONE-LYSINE N-METHYLTRANSFERASE SET-23"/>
    <property type="match status" value="1"/>
</dbReference>
<dbReference type="Pfam" id="PF00856">
    <property type="entry name" value="SET"/>
    <property type="match status" value="1"/>
</dbReference>
<dbReference type="InterPro" id="IPR001214">
    <property type="entry name" value="SET_dom"/>
</dbReference>
<dbReference type="GO" id="GO:0032259">
    <property type="term" value="P:methylation"/>
    <property type="evidence" value="ECO:0007669"/>
    <property type="project" value="UniProtKB-KW"/>
</dbReference>
<dbReference type="GO" id="GO:0005634">
    <property type="term" value="C:nucleus"/>
    <property type="evidence" value="ECO:0007669"/>
    <property type="project" value="InterPro"/>
</dbReference>
<keyword evidence="5" id="KW-0949">S-adenosyl-L-methionine</keyword>
<dbReference type="SUPFAM" id="SSF82199">
    <property type="entry name" value="SET domain"/>
    <property type="match status" value="1"/>
</dbReference>
<dbReference type="InterPro" id="IPR050973">
    <property type="entry name" value="H3K9_Histone-Lys_N-MTase"/>
</dbReference>
<dbReference type="SMART" id="SM00317">
    <property type="entry name" value="SET"/>
    <property type="match status" value="1"/>
</dbReference>
<evidence type="ECO:0000256" key="4">
    <source>
        <dbReference type="ARBA" id="ARBA00022679"/>
    </source>
</evidence>
<feature type="domain" description="SET" evidence="9">
    <location>
        <begin position="242"/>
        <end position="374"/>
    </location>
</feature>
<evidence type="ECO:0000256" key="3">
    <source>
        <dbReference type="ARBA" id="ARBA00022603"/>
    </source>
</evidence>
<accession>A0AAP0G7V2</accession>
<dbReference type="PROSITE" id="PS50280">
    <property type="entry name" value="SET"/>
    <property type="match status" value="1"/>
</dbReference>
<evidence type="ECO:0000256" key="1">
    <source>
        <dbReference type="ARBA" id="ARBA00004286"/>
    </source>
</evidence>
<keyword evidence="2" id="KW-0158">Chromosome</keyword>
<comment type="caution">
    <text evidence="11">The sequence shown here is derived from an EMBL/GenBank/DDBJ whole genome shotgun (WGS) entry which is preliminary data.</text>
</comment>
<feature type="domain" description="Pre-SET" evidence="10">
    <location>
        <begin position="189"/>
        <end position="239"/>
    </location>
</feature>
<evidence type="ECO:0000256" key="5">
    <source>
        <dbReference type="ARBA" id="ARBA00022691"/>
    </source>
</evidence>
<evidence type="ECO:0000313" key="12">
    <source>
        <dbReference type="Proteomes" id="UP001418222"/>
    </source>
</evidence>
<keyword evidence="7" id="KW-0862">Zinc</keyword>
<dbReference type="GO" id="GO:0042054">
    <property type="term" value="F:histone methyltransferase activity"/>
    <property type="evidence" value="ECO:0007669"/>
    <property type="project" value="InterPro"/>
</dbReference>
<comment type="subcellular location">
    <subcellularLocation>
        <location evidence="1">Chromosome</location>
    </subcellularLocation>
</comment>
<dbReference type="PANTHER" id="PTHR46223">
    <property type="entry name" value="HISTONE-LYSINE N-METHYLTRANSFERASE SUV39H"/>
    <property type="match status" value="1"/>
</dbReference>
<dbReference type="GO" id="GO:0008270">
    <property type="term" value="F:zinc ion binding"/>
    <property type="evidence" value="ECO:0007669"/>
    <property type="project" value="InterPro"/>
</dbReference>
<dbReference type="PROSITE" id="PS50867">
    <property type="entry name" value="PRE_SET"/>
    <property type="match status" value="1"/>
</dbReference>
<keyword evidence="4" id="KW-0808">Transferase</keyword>
<dbReference type="AlphaFoldDB" id="A0AAP0G7V2"/>
<gene>
    <name evidence="11" type="primary">SUVR3</name>
    <name evidence="11" type="ORF">KSP39_PZI009040</name>
</gene>
<dbReference type="GO" id="GO:0005694">
    <property type="term" value="C:chromosome"/>
    <property type="evidence" value="ECO:0007669"/>
    <property type="project" value="UniProtKB-SubCell"/>
</dbReference>
<evidence type="ECO:0000256" key="8">
    <source>
        <dbReference type="SAM" id="MobiDB-lite"/>
    </source>
</evidence>
<reference evidence="11 12" key="1">
    <citation type="journal article" date="2022" name="Nat. Plants">
        <title>Genomes of leafy and leafless Platanthera orchids illuminate the evolution of mycoheterotrophy.</title>
        <authorList>
            <person name="Li M.H."/>
            <person name="Liu K.W."/>
            <person name="Li Z."/>
            <person name="Lu H.C."/>
            <person name="Ye Q.L."/>
            <person name="Zhang D."/>
            <person name="Wang J.Y."/>
            <person name="Li Y.F."/>
            <person name="Zhong Z.M."/>
            <person name="Liu X."/>
            <person name="Yu X."/>
            <person name="Liu D.K."/>
            <person name="Tu X.D."/>
            <person name="Liu B."/>
            <person name="Hao Y."/>
            <person name="Liao X.Y."/>
            <person name="Jiang Y.T."/>
            <person name="Sun W.H."/>
            <person name="Chen J."/>
            <person name="Chen Y.Q."/>
            <person name="Ai Y."/>
            <person name="Zhai J.W."/>
            <person name="Wu S.S."/>
            <person name="Zhou Z."/>
            <person name="Hsiao Y.Y."/>
            <person name="Wu W.L."/>
            <person name="Chen Y.Y."/>
            <person name="Lin Y.F."/>
            <person name="Hsu J.L."/>
            <person name="Li C.Y."/>
            <person name="Wang Z.W."/>
            <person name="Zhao X."/>
            <person name="Zhong W.Y."/>
            <person name="Ma X.K."/>
            <person name="Ma L."/>
            <person name="Huang J."/>
            <person name="Chen G.Z."/>
            <person name="Huang M.Z."/>
            <person name="Huang L."/>
            <person name="Peng D.H."/>
            <person name="Luo Y.B."/>
            <person name="Zou S.Q."/>
            <person name="Chen S.P."/>
            <person name="Lan S."/>
            <person name="Tsai W.C."/>
            <person name="Van de Peer Y."/>
            <person name="Liu Z.J."/>
        </authorList>
    </citation>
    <scope>NUCLEOTIDE SEQUENCE [LARGE SCALE GENOMIC DNA]</scope>
    <source>
        <strain evidence="11">Lor287</strain>
    </source>
</reference>
<dbReference type="EMBL" id="JBBWWQ010000007">
    <property type="protein sequence ID" value="KAK8942796.1"/>
    <property type="molecule type" value="Genomic_DNA"/>
</dbReference>
<keyword evidence="3" id="KW-0489">Methyltransferase</keyword>
<feature type="region of interest" description="Disordered" evidence="8">
    <location>
        <begin position="39"/>
        <end position="59"/>
    </location>
</feature>
<dbReference type="Gene3D" id="2.170.270.10">
    <property type="entry name" value="SET domain"/>
    <property type="match status" value="1"/>
</dbReference>
<keyword evidence="12" id="KW-1185">Reference proteome</keyword>
<organism evidence="11 12">
    <name type="scientific">Platanthera zijinensis</name>
    <dbReference type="NCBI Taxonomy" id="2320716"/>
    <lineage>
        <taxon>Eukaryota</taxon>
        <taxon>Viridiplantae</taxon>
        <taxon>Streptophyta</taxon>
        <taxon>Embryophyta</taxon>
        <taxon>Tracheophyta</taxon>
        <taxon>Spermatophyta</taxon>
        <taxon>Magnoliopsida</taxon>
        <taxon>Liliopsida</taxon>
        <taxon>Asparagales</taxon>
        <taxon>Orchidaceae</taxon>
        <taxon>Orchidoideae</taxon>
        <taxon>Orchideae</taxon>
        <taxon>Orchidinae</taxon>
        <taxon>Platanthera</taxon>
    </lineage>
</organism>
<evidence type="ECO:0000313" key="11">
    <source>
        <dbReference type="EMBL" id="KAK8942796.1"/>
    </source>
</evidence>
<dbReference type="Proteomes" id="UP001418222">
    <property type="component" value="Unassembled WGS sequence"/>
</dbReference>
<evidence type="ECO:0000259" key="10">
    <source>
        <dbReference type="PROSITE" id="PS50867"/>
    </source>
</evidence>
<evidence type="ECO:0000256" key="6">
    <source>
        <dbReference type="ARBA" id="ARBA00022723"/>
    </source>
</evidence>
<dbReference type="InterPro" id="IPR046341">
    <property type="entry name" value="SET_dom_sf"/>
</dbReference>
<dbReference type="InterPro" id="IPR007728">
    <property type="entry name" value="Pre-SET_dom"/>
</dbReference>
<keyword evidence="6" id="KW-0479">Metal-binding</keyword>
<name>A0AAP0G7V2_9ASPA</name>
<proteinExistence type="predicted"/>
<evidence type="ECO:0000256" key="2">
    <source>
        <dbReference type="ARBA" id="ARBA00022454"/>
    </source>
</evidence>
<protein>
    <submittedName>
        <fullName evidence="11">Histone-lysine N-methyltransferase SUVR3</fullName>
    </submittedName>
</protein>